<evidence type="ECO:0000259" key="30">
    <source>
        <dbReference type="Pfam" id="PF17092"/>
    </source>
</evidence>
<evidence type="ECO:0000256" key="9">
    <source>
        <dbReference type="ARBA" id="ARBA00022645"/>
    </source>
</evidence>
<evidence type="ECO:0000256" key="21">
    <source>
        <dbReference type="ARBA" id="ARBA00023268"/>
    </source>
</evidence>
<evidence type="ECO:0000256" key="10">
    <source>
        <dbReference type="ARBA" id="ARBA00022670"/>
    </source>
</evidence>
<dbReference type="GO" id="GO:0046677">
    <property type="term" value="P:response to antibiotic"/>
    <property type="evidence" value="ECO:0007669"/>
    <property type="project" value="UniProtKB-KW"/>
</dbReference>
<reference evidence="31" key="2">
    <citation type="journal article" date="2012" name="PLoS ONE">
        <title>A Deeply Branching Thermophilic Bacterium with an Ancient Acetyl-CoA Pathway Dominates a Subsurface Ecosystem.</title>
        <authorList>
            <person name="Takami H."/>
            <person name="Noguchi H."/>
            <person name="Takaki Y."/>
            <person name="Uchiyama I."/>
            <person name="Toyoda A."/>
            <person name="Nishi S."/>
            <person name="Chee G.-J."/>
            <person name="Arai W."/>
            <person name="Nunoura T."/>
            <person name="Itoh T."/>
            <person name="Hattori M."/>
            <person name="Takai K."/>
        </authorList>
    </citation>
    <scope>NUCLEOTIDE SEQUENCE</scope>
</reference>
<keyword evidence="20" id="KW-0046">Antibiotic resistance</keyword>
<dbReference type="PANTHER" id="PTHR32282:SF27">
    <property type="entry name" value="PENICILLIN-BINDING PROTEIN 1A"/>
    <property type="match status" value="1"/>
</dbReference>
<proteinExistence type="inferred from homology"/>
<dbReference type="GO" id="GO:0006508">
    <property type="term" value="P:proteolysis"/>
    <property type="evidence" value="ECO:0007669"/>
    <property type="project" value="UniProtKB-KW"/>
</dbReference>
<protein>
    <recommendedName>
        <fullName evidence="6">Penicillin-binding protein 1A</fullName>
        <ecNumber evidence="24">2.4.99.28</ecNumber>
        <ecNumber evidence="5">3.4.16.4</ecNumber>
    </recommendedName>
</protein>
<keyword evidence="7" id="KW-1003">Cell membrane</keyword>
<evidence type="ECO:0000259" key="28">
    <source>
        <dbReference type="Pfam" id="PF00905"/>
    </source>
</evidence>
<dbReference type="SUPFAM" id="SSF56601">
    <property type="entry name" value="beta-lactamase/transpeptidase-like"/>
    <property type="match status" value="1"/>
</dbReference>
<dbReference type="UniPathway" id="UPA00219"/>
<dbReference type="InterPro" id="IPR050396">
    <property type="entry name" value="Glycosyltr_51/Transpeptidase"/>
</dbReference>
<feature type="domain" description="Penicillin-binding protein OB-like" evidence="30">
    <location>
        <begin position="324"/>
        <end position="433"/>
    </location>
</feature>
<evidence type="ECO:0000256" key="12">
    <source>
        <dbReference type="ARBA" id="ARBA00022679"/>
    </source>
</evidence>
<evidence type="ECO:0000256" key="14">
    <source>
        <dbReference type="ARBA" id="ARBA00022801"/>
    </source>
</evidence>
<comment type="pathway">
    <text evidence="2">Cell wall biogenesis; peptidoglycan biosynthesis.</text>
</comment>
<dbReference type="Pfam" id="PF17092">
    <property type="entry name" value="PCB_OB"/>
    <property type="match status" value="1"/>
</dbReference>
<evidence type="ECO:0000256" key="3">
    <source>
        <dbReference type="ARBA" id="ARBA00007090"/>
    </source>
</evidence>
<dbReference type="GO" id="GO:0008658">
    <property type="term" value="F:penicillin binding"/>
    <property type="evidence" value="ECO:0007669"/>
    <property type="project" value="InterPro"/>
</dbReference>
<evidence type="ECO:0000256" key="16">
    <source>
        <dbReference type="ARBA" id="ARBA00022968"/>
    </source>
</evidence>
<dbReference type="InterPro" id="IPR023346">
    <property type="entry name" value="Lysozyme-like_dom_sf"/>
</dbReference>
<feature type="domain" description="Penicillin-binding protein transpeptidase" evidence="28">
    <location>
        <begin position="435"/>
        <end position="728"/>
    </location>
</feature>
<evidence type="ECO:0000256" key="8">
    <source>
        <dbReference type="ARBA" id="ARBA00022519"/>
    </source>
</evidence>
<keyword evidence="13 27" id="KW-0812">Transmembrane</keyword>
<dbReference type="Pfam" id="PF00912">
    <property type="entry name" value="Transgly"/>
    <property type="match status" value="1"/>
</dbReference>
<dbReference type="InterPro" id="IPR012338">
    <property type="entry name" value="Beta-lactam/transpept-like"/>
</dbReference>
<keyword evidence="11" id="KW-0328">Glycosyltransferase</keyword>
<comment type="catalytic activity">
    <reaction evidence="23">
        <text>Preferential cleavage: (Ac)2-L-Lys-D-Ala-|-D-Ala. Also transpeptidation of peptidyl-alanyl moieties that are N-acyl substituents of D-alanine.</text>
        <dbReference type="EC" id="3.4.16.4"/>
    </reaction>
</comment>
<evidence type="ECO:0000256" key="23">
    <source>
        <dbReference type="ARBA" id="ARBA00034000"/>
    </source>
</evidence>
<keyword evidence="14" id="KW-0378">Hydrolase</keyword>
<dbReference type="InterPro" id="IPR001460">
    <property type="entry name" value="PCN-bd_Tpept"/>
</dbReference>
<reference evidence="31" key="1">
    <citation type="journal article" date="2005" name="Environ. Microbiol.">
        <title>Genetic and functional properties of uncultivated thermophilic crenarchaeotes from a subsurface gold mine as revealed by analysis of genome fragments.</title>
        <authorList>
            <person name="Nunoura T."/>
            <person name="Hirayama H."/>
            <person name="Takami H."/>
            <person name="Oida H."/>
            <person name="Nishi S."/>
            <person name="Shimamura S."/>
            <person name="Suzuki Y."/>
            <person name="Inagaki F."/>
            <person name="Takai K."/>
            <person name="Nealson K.H."/>
            <person name="Horikoshi K."/>
        </authorList>
    </citation>
    <scope>NUCLEOTIDE SEQUENCE</scope>
</reference>
<evidence type="ECO:0000256" key="17">
    <source>
        <dbReference type="ARBA" id="ARBA00022984"/>
    </source>
</evidence>
<keyword evidence="10" id="KW-0645">Protease</keyword>
<keyword evidence="15" id="KW-0133">Cell shape</keyword>
<evidence type="ECO:0000256" key="25">
    <source>
        <dbReference type="ARBA" id="ARBA00049902"/>
    </source>
</evidence>
<dbReference type="GO" id="GO:0009002">
    <property type="term" value="F:serine-type D-Ala-D-Ala carboxypeptidase activity"/>
    <property type="evidence" value="ECO:0007669"/>
    <property type="project" value="UniProtKB-EC"/>
</dbReference>
<evidence type="ECO:0000256" key="6">
    <source>
        <dbReference type="ARBA" id="ARBA00018638"/>
    </source>
</evidence>
<dbReference type="GO" id="GO:0008360">
    <property type="term" value="P:regulation of cell shape"/>
    <property type="evidence" value="ECO:0007669"/>
    <property type="project" value="UniProtKB-KW"/>
</dbReference>
<dbReference type="AlphaFoldDB" id="H5SK15"/>
<dbReference type="SUPFAM" id="SSF53955">
    <property type="entry name" value="Lysozyme-like"/>
    <property type="match status" value="1"/>
</dbReference>
<keyword evidence="9" id="KW-0121">Carboxypeptidase</keyword>
<comment type="similarity">
    <text evidence="4">In the N-terminal section; belongs to the glycosyltransferase 51 family.</text>
</comment>
<evidence type="ECO:0000256" key="20">
    <source>
        <dbReference type="ARBA" id="ARBA00023251"/>
    </source>
</evidence>
<evidence type="ECO:0000256" key="26">
    <source>
        <dbReference type="ARBA" id="ARBA00060592"/>
    </source>
</evidence>
<dbReference type="InterPro" id="IPR012340">
    <property type="entry name" value="NA-bd_OB-fold"/>
</dbReference>
<dbReference type="FunFam" id="1.10.3810.10:FF:000003">
    <property type="entry name" value="Penicillin-binding protein 1a"/>
    <property type="match status" value="1"/>
</dbReference>
<dbReference type="GO" id="GO:0005886">
    <property type="term" value="C:plasma membrane"/>
    <property type="evidence" value="ECO:0007669"/>
    <property type="project" value="UniProtKB-SubCell"/>
</dbReference>
<keyword evidence="8" id="KW-0997">Cell inner membrane</keyword>
<dbReference type="PANTHER" id="PTHR32282">
    <property type="entry name" value="BINDING PROTEIN TRANSPEPTIDASE, PUTATIVE-RELATED"/>
    <property type="match status" value="1"/>
</dbReference>
<keyword evidence="16" id="KW-0735">Signal-anchor</keyword>
<dbReference type="Gene3D" id="2.40.50.140">
    <property type="entry name" value="Nucleic acid-binding proteins"/>
    <property type="match status" value="1"/>
</dbReference>
<dbReference type="NCBIfam" id="TIGR02074">
    <property type="entry name" value="PBP_1a_fam"/>
    <property type="match status" value="1"/>
</dbReference>
<keyword evidence="17" id="KW-0573">Peptidoglycan synthesis</keyword>
<dbReference type="EC" id="3.4.16.4" evidence="5"/>
<comment type="catalytic activity">
    <reaction evidence="25">
        <text>[GlcNAc-(1-&gt;4)-Mur2Ac(oyl-L-Ala-gamma-D-Glu-L-Lys-D-Ala-D-Ala)](n)-di-trans,octa-cis-undecaprenyl diphosphate + beta-D-GlcNAc-(1-&gt;4)-Mur2Ac(oyl-L-Ala-gamma-D-Glu-L-Lys-D-Ala-D-Ala)-di-trans,octa-cis-undecaprenyl diphosphate = [GlcNAc-(1-&gt;4)-Mur2Ac(oyl-L-Ala-gamma-D-Glu-L-Lys-D-Ala-D-Ala)](n+1)-di-trans,octa-cis-undecaprenyl diphosphate + di-trans,octa-cis-undecaprenyl diphosphate + H(+)</text>
        <dbReference type="Rhea" id="RHEA:23708"/>
        <dbReference type="Rhea" id="RHEA-COMP:9602"/>
        <dbReference type="Rhea" id="RHEA-COMP:9603"/>
        <dbReference type="ChEBI" id="CHEBI:15378"/>
        <dbReference type="ChEBI" id="CHEBI:58405"/>
        <dbReference type="ChEBI" id="CHEBI:60033"/>
        <dbReference type="ChEBI" id="CHEBI:78435"/>
        <dbReference type="EC" id="2.4.99.28"/>
    </reaction>
</comment>
<keyword evidence="19 27" id="KW-0472">Membrane</keyword>
<feature type="transmembrane region" description="Helical" evidence="27">
    <location>
        <begin position="7"/>
        <end position="31"/>
    </location>
</feature>
<comment type="pathway">
    <text evidence="26">Glycan biosynthesis.</text>
</comment>
<sequence length="807" mass="88083">MRRFARWLVRFAFALVVLGVAGLGVLAWLFWHYGQDLPDYRVLARYEPPTASRVYAGDGSLLAEYAREKRIFVPISAIPECVKQAFVAAEDRNFYHHFGLDPVGIVRAAIQNVGRLRSGRRPVGGSTITQQVAKNFLLSSEVSLERKIREAILALRIERAFTKERILELYLNEIYLGRRSYGVAMAALNYFDKSLDELTLGEIAFLAGLPKAPSLYDPEKNPEEAHARRDYVLQRMIEDGYITPEEAEAARAEPLVTRRDSTAVAAAPFFVEEVRRRLVERYGEKGFYEGGLTVRTTVDTTLQRFADHALREGLAAYDRRHGGWRGPLGRIDPGAPDVLVRLRAFDAGFELLDWRLALVSSVADDAAALLFPDGSTGVLPLRELAWARPRLDGGDLGPAPKRVSDVLEPGDVIVVAPVEGREGTFALRQRPEVEGAIVAMDPRTGRVLAMSGGFSFRQSWFNRATQAQRQPGSAFKPFVYLAALEHGYTPATIVLDAPIVLDQGPGLPPWKPENYSERFYGPSTLRLGLEKSRNLMTVRVALDIGMEPVIDVARRFGIGEGLQPLPSAALGSQEVTLLQLTTAYAMLANGGRRIRPVLVDRIQDRYGRTLEAADTRPCEGCRAEAWDGAPPPELPDLREQVADPRIVYQVVHMLEGVIENGTGEAARDLGRPLAGKTGTTNESRDAWFVGFAPDLVAGVWVGFDQPKSLGRRETGASVALPVWKAFMERALEGRPPRPFPTPPGVLLVRIDADTGLLPGPATRRVITEAFLPGTAPTTVSGAGSAPPDASGGTGAAAAAGLAADGLY</sequence>
<evidence type="ECO:0000256" key="22">
    <source>
        <dbReference type="ARBA" id="ARBA00023316"/>
    </source>
</evidence>
<evidence type="ECO:0000256" key="5">
    <source>
        <dbReference type="ARBA" id="ARBA00012448"/>
    </source>
</evidence>
<dbReference type="GO" id="GO:0030288">
    <property type="term" value="C:outer membrane-bounded periplasmic space"/>
    <property type="evidence" value="ECO:0007669"/>
    <property type="project" value="TreeGrafter"/>
</dbReference>
<evidence type="ECO:0000256" key="24">
    <source>
        <dbReference type="ARBA" id="ARBA00044770"/>
    </source>
</evidence>
<evidence type="ECO:0000256" key="4">
    <source>
        <dbReference type="ARBA" id="ARBA00007739"/>
    </source>
</evidence>
<dbReference type="GO" id="GO:0008955">
    <property type="term" value="F:peptidoglycan glycosyltransferase activity"/>
    <property type="evidence" value="ECO:0007669"/>
    <property type="project" value="UniProtKB-EC"/>
</dbReference>
<evidence type="ECO:0000256" key="27">
    <source>
        <dbReference type="SAM" id="Phobius"/>
    </source>
</evidence>
<evidence type="ECO:0000259" key="29">
    <source>
        <dbReference type="Pfam" id="PF00912"/>
    </source>
</evidence>
<dbReference type="Gene3D" id="1.10.3810.10">
    <property type="entry name" value="Biosynthetic peptidoglycan transglycosylase-like"/>
    <property type="match status" value="1"/>
</dbReference>
<dbReference type="InterPro" id="IPR031376">
    <property type="entry name" value="PCB_OB"/>
</dbReference>
<name>H5SK15_9PROT</name>
<evidence type="ECO:0000256" key="1">
    <source>
        <dbReference type="ARBA" id="ARBA00004249"/>
    </source>
</evidence>
<dbReference type="Pfam" id="PF00905">
    <property type="entry name" value="Transpeptidase"/>
    <property type="match status" value="1"/>
</dbReference>
<feature type="domain" description="Glycosyl transferase family 51" evidence="29">
    <location>
        <begin position="59"/>
        <end position="236"/>
    </location>
</feature>
<evidence type="ECO:0000256" key="18">
    <source>
        <dbReference type="ARBA" id="ARBA00022989"/>
    </source>
</evidence>
<evidence type="ECO:0000313" key="31">
    <source>
        <dbReference type="EMBL" id="BAL56501.1"/>
    </source>
</evidence>
<dbReference type="InterPro" id="IPR001264">
    <property type="entry name" value="Glyco_trans_51"/>
</dbReference>
<keyword evidence="22" id="KW-0961">Cell wall biogenesis/degradation</keyword>
<evidence type="ECO:0000256" key="15">
    <source>
        <dbReference type="ARBA" id="ARBA00022960"/>
    </source>
</evidence>
<evidence type="ECO:0000256" key="19">
    <source>
        <dbReference type="ARBA" id="ARBA00023136"/>
    </source>
</evidence>
<keyword evidence="12" id="KW-0808">Transferase</keyword>
<evidence type="ECO:0000256" key="2">
    <source>
        <dbReference type="ARBA" id="ARBA00004752"/>
    </source>
</evidence>
<dbReference type="EMBL" id="AP011749">
    <property type="protein sequence ID" value="BAL56501.1"/>
    <property type="molecule type" value="Genomic_DNA"/>
</dbReference>
<comment type="similarity">
    <text evidence="3">In the C-terminal section; belongs to the transpeptidase family.</text>
</comment>
<gene>
    <name evidence="31" type="ORF">HGMM_F40A07C20</name>
</gene>
<keyword evidence="18 27" id="KW-1133">Transmembrane helix</keyword>
<dbReference type="EC" id="2.4.99.28" evidence="24"/>
<keyword evidence="21" id="KW-0511">Multifunctional enzyme</keyword>
<dbReference type="GO" id="GO:0071555">
    <property type="term" value="P:cell wall organization"/>
    <property type="evidence" value="ECO:0007669"/>
    <property type="project" value="UniProtKB-KW"/>
</dbReference>
<evidence type="ECO:0000256" key="7">
    <source>
        <dbReference type="ARBA" id="ARBA00022475"/>
    </source>
</evidence>
<dbReference type="GO" id="GO:0009252">
    <property type="term" value="P:peptidoglycan biosynthetic process"/>
    <property type="evidence" value="ECO:0007669"/>
    <property type="project" value="UniProtKB-UniPathway"/>
</dbReference>
<dbReference type="InterPro" id="IPR036950">
    <property type="entry name" value="PBP_transglycosylase"/>
</dbReference>
<evidence type="ECO:0000256" key="11">
    <source>
        <dbReference type="ARBA" id="ARBA00022676"/>
    </source>
</evidence>
<dbReference type="Gene3D" id="3.40.710.10">
    <property type="entry name" value="DD-peptidase/beta-lactamase superfamily"/>
    <property type="match status" value="2"/>
</dbReference>
<accession>H5SK15</accession>
<comment type="subcellular location">
    <subcellularLocation>
        <location evidence="1">Cell inner membrane</location>
        <topology evidence="1">Single-pass type II membrane protein</topology>
    </subcellularLocation>
</comment>
<evidence type="ECO:0000256" key="13">
    <source>
        <dbReference type="ARBA" id="ARBA00022692"/>
    </source>
</evidence>
<organism evidence="31">
    <name type="scientific">uncultured Alphaproteobacteria bacterium</name>
    <dbReference type="NCBI Taxonomy" id="91750"/>
    <lineage>
        <taxon>Bacteria</taxon>
        <taxon>Pseudomonadati</taxon>
        <taxon>Pseudomonadota</taxon>
        <taxon>Alphaproteobacteria</taxon>
        <taxon>environmental samples</taxon>
    </lineage>
</organism>